<dbReference type="PRINTS" id="PR00834">
    <property type="entry name" value="PROTEASES2C"/>
</dbReference>
<dbReference type="InterPro" id="IPR001478">
    <property type="entry name" value="PDZ"/>
</dbReference>
<accession>A0A6I4P454</accession>
<organism evidence="7 8">
    <name type="scientific">Agromyces seonyuensis</name>
    <dbReference type="NCBI Taxonomy" id="2662446"/>
    <lineage>
        <taxon>Bacteria</taxon>
        <taxon>Bacillati</taxon>
        <taxon>Actinomycetota</taxon>
        <taxon>Actinomycetes</taxon>
        <taxon>Micrococcales</taxon>
        <taxon>Microbacteriaceae</taxon>
        <taxon>Agromyces</taxon>
    </lineage>
</organism>
<evidence type="ECO:0000256" key="2">
    <source>
        <dbReference type="ARBA" id="ARBA00022670"/>
    </source>
</evidence>
<dbReference type="GO" id="GO:0042597">
    <property type="term" value="C:periplasmic space"/>
    <property type="evidence" value="ECO:0007669"/>
    <property type="project" value="TreeGrafter"/>
</dbReference>
<comment type="caution">
    <text evidence="7">The sequence shown here is derived from an EMBL/GenBank/DDBJ whole genome shotgun (WGS) entry which is preliminary data.</text>
</comment>
<dbReference type="InterPro" id="IPR009003">
    <property type="entry name" value="Peptidase_S1_PA"/>
</dbReference>
<dbReference type="SUPFAM" id="SSF50494">
    <property type="entry name" value="Trypsin-like serine proteases"/>
    <property type="match status" value="1"/>
</dbReference>
<feature type="domain" description="PDZ" evidence="6">
    <location>
        <begin position="298"/>
        <end position="384"/>
    </location>
</feature>
<dbReference type="Gene3D" id="2.40.10.120">
    <property type="match status" value="2"/>
</dbReference>
<dbReference type="Gene3D" id="2.30.42.10">
    <property type="match status" value="1"/>
</dbReference>
<name>A0A6I4P454_9MICO</name>
<dbReference type="PANTHER" id="PTHR22939:SF129">
    <property type="entry name" value="SERINE PROTEASE HTRA2, MITOCHONDRIAL"/>
    <property type="match status" value="1"/>
</dbReference>
<evidence type="ECO:0000313" key="8">
    <source>
        <dbReference type="Proteomes" id="UP000438182"/>
    </source>
</evidence>
<feature type="compositionally biased region" description="Low complexity" evidence="4">
    <location>
        <begin position="220"/>
        <end position="232"/>
    </location>
</feature>
<dbReference type="GO" id="GO:0006515">
    <property type="term" value="P:protein quality control for misfolded or incompletely synthesized proteins"/>
    <property type="evidence" value="ECO:0007669"/>
    <property type="project" value="TreeGrafter"/>
</dbReference>
<feature type="signal peptide" evidence="5">
    <location>
        <begin position="1"/>
        <end position="21"/>
    </location>
</feature>
<dbReference type="AlphaFoldDB" id="A0A6I4P454"/>
<dbReference type="Pfam" id="PF13365">
    <property type="entry name" value="Trypsin_2"/>
    <property type="match status" value="1"/>
</dbReference>
<dbReference type="SUPFAM" id="SSF50156">
    <property type="entry name" value="PDZ domain-like"/>
    <property type="match status" value="1"/>
</dbReference>
<keyword evidence="3" id="KW-0378">Hydrolase</keyword>
<gene>
    <name evidence="7" type="ORF">GB864_10835</name>
</gene>
<evidence type="ECO:0000256" key="3">
    <source>
        <dbReference type="ARBA" id="ARBA00022801"/>
    </source>
</evidence>
<evidence type="ECO:0000313" key="7">
    <source>
        <dbReference type="EMBL" id="MWB99039.1"/>
    </source>
</evidence>
<dbReference type="Proteomes" id="UP000438182">
    <property type="component" value="Unassembled WGS sequence"/>
</dbReference>
<dbReference type="SMART" id="SM00228">
    <property type="entry name" value="PDZ"/>
    <property type="match status" value="1"/>
</dbReference>
<feature type="chain" id="PRO_5038976874" evidence="5">
    <location>
        <begin position="22"/>
        <end position="398"/>
    </location>
</feature>
<keyword evidence="8" id="KW-1185">Reference proteome</keyword>
<evidence type="ECO:0000256" key="4">
    <source>
        <dbReference type="SAM" id="MobiDB-lite"/>
    </source>
</evidence>
<dbReference type="PANTHER" id="PTHR22939">
    <property type="entry name" value="SERINE PROTEASE FAMILY S1C HTRA-RELATED"/>
    <property type="match status" value="1"/>
</dbReference>
<reference evidence="7 8" key="1">
    <citation type="submission" date="2019-12" db="EMBL/GenBank/DDBJ databases">
        <authorList>
            <person name="Kim Y.S."/>
        </authorList>
    </citation>
    <scope>NUCLEOTIDE SEQUENCE [LARGE SCALE GENOMIC DNA]</scope>
    <source>
        <strain evidence="7 8">MMS17-SY077</strain>
    </source>
</reference>
<comment type="similarity">
    <text evidence="1">Belongs to the peptidase S1C family.</text>
</comment>
<dbReference type="Pfam" id="PF13180">
    <property type="entry name" value="PDZ_2"/>
    <property type="match status" value="1"/>
</dbReference>
<dbReference type="GO" id="GO:0004252">
    <property type="term" value="F:serine-type endopeptidase activity"/>
    <property type="evidence" value="ECO:0007669"/>
    <property type="project" value="InterPro"/>
</dbReference>
<dbReference type="PROSITE" id="PS50106">
    <property type="entry name" value="PDZ"/>
    <property type="match status" value="1"/>
</dbReference>
<dbReference type="InterPro" id="IPR036034">
    <property type="entry name" value="PDZ_sf"/>
</dbReference>
<evidence type="ECO:0000256" key="5">
    <source>
        <dbReference type="SAM" id="SignalP"/>
    </source>
</evidence>
<keyword evidence="2" id="KW-0645">Protease</keyword>
<evidence type="ECO:0000259" key="6">
    <source>
        <dbReference type="PROSITE" id="PS50106"/>
    </source>
</evidence>
<dbReference type="EMBL" id="WSTA01000046">
    <property type="protein sequence ID" value="MWB99039.1"/>
    <property type="molecule type" value="Genomic_DNA"/>
</dbReference>
<feature type="compositionally biased region" description="Acidic residues" evidence="4">
    <location>
        <begin position="196"/>
        <end position="207"/>
    </location>
</feature>
<evidence type="ECO:0000256" key="1">
    <source>
        <dbReference type="ARBA" id="ARBA00010541"/>
    </source>
</evidence>
<feature type="region of interest" description="Disordered" evidence="4">
    <location>
        <begin position="191"/>
        <end position="232"/>
    </location>
</feature>
<protein>
    <submittedName>
        <fullName evidence="7">PDZ domain-containing protein</fullName>
    </submittedName>
</protein>
<proteinExistence type="inferred from homology"/>
<sequence length="398" mass="38868">MGLGIAAGIVAAALIGGGAGAGIATAINSDSTPATVVGAQSQQNIVVNDTDSVNAITAAAAKAAPSVVTIQVAGDTGSGTGSGVILSEDGYILTNTHVVTLDGATGSPTIQVQTSDGKLYTADLIGTDPTTDLAVIKLQDATDLTPLDFGDSDELNVGDLTVAIGAPLGLSNTVTNGIVSALNRSIAIASSAAPDSSDDSGSQDDSTEGGRTPFDFWNNQEGQQQQSSASSEISIPVIQTDASINPGNSGGALVNAQGELIGINVAILDSSSDSSEAGSIGLGFAIPSNVAERIAKEIIDSGAATHGLLGAMVSDAASAEGATTNGALIQEATAGGAAAAAGLQAGDVVTAFDDVSITDATDLTAQVRAAAAGSDHTLTVTRDGKSIAIDVTLGTYEG</sequence>
<dbReference type="InterPro" id="IPR001940">
    <property type="entry name" value="Peptidase_S1C"/>
</dbReference>
<keyword evidence="5" id="KW-0732">Signal</keyword>